<dbReference type="AlphaFoldDB" id="A0A1W5DAE8"/>
<name>A0A1W5DAE8_9LECA</name>
<accession>A0A1W5DAE8</accession>
<reference evidence="3" key="1">
    <citation type="submission" date="2017-03" db="EMBL/GenBank/DDBJ databases">
        <authorList>
            <person name="Sharma R."/>
            <person name="Thines M."/>
        </authorList>
    </citation>
    <scope>NUCLEOTIDE SEQUENCE [LARGE SCALE GENOMIC DNA]</scope>
</reference>
<evidence type="ECO:0000313" key="2">
    <source>
        <dbReference type="EMBL" id="SLM39912.1"/>
    </source>
</evidence>
<feature type="compositionally biased region" description="Pro residues" evidence="1">
    <location>
        <begin position="293"/>
        <end position="315"/>
    </location>
</feature>
<feature type="region of interest" description="Disordered" evidence="1">
    <location>
        <begin position="291"/>
        <end position="315"/>
    </location>
</feature>
<dbReference type="Proteomes" id="UP000192927">
    <property type="component" value="Unassembled WGS sequence"/>
</dbReference>
<evidence type="ECO:0000256" key="1">
    <source>
        <dbReference type="SAM" id="MobiDB-lite"/>
    </source>
</evidence>
<sequence>MATSMSRGNAPDFALCGLFTGKTGQSAARWLKKVEWELKKHAGDDGSVDPSRFLRAVNLLLADDAAAWAETTPGIVELLEHPAPNADTVAQFKGLFNQRYPSKVPEPSVVHFDSEISNLRQKDDEALVTYYQRTTSLLSRVGGQDRPREITPSTPALSPLEAAMLDTVMRAFTRGIRDLDIRRDALRGLVSSDRSLYRVYSISEESRRAKGEYIHLQEEATKAQELQFYREVVQRNMPLPQINSLKVSFHAQYMPQWGYSSQPTMQWTMQWPTPTLTPAYLSAPLYVSQPFQQPTPTPAPAPEPAPAPYQPQAVCPPPDVPSVPSVPSAPSALFVPPAPSALFTPSALPPAQVPPLPAVMPALSAPPPAVSVRSITYGVTGLRVSGVESNRKLNIKSNVVSNAKSTQVSNVMSNIELNRVSNVKFDQRSNMELNKCAYVDAPALPPALLASPPQDGKTAIIALLTKSWKIDKEEEEPG</sequence>
<proteinExistence type="predicted"/>
<evidence type="ECO:0008006" key="4">
    <source>
        <dbReference type="Google" id="ProtNLM"/>
    </source>
</evidence>
<organism evidence="2 3">
    <name type="scientific">Lasallia pustulata</name>
    <dbReference type="NCBI Taxonomy" id="136370"/>
    <lineage>
        <taxon>Eukaryota</taxon>
        <taxon>Fungi</taxon>
        <taxon>Dikarya</taxon>
        <taxon>Ascomycota</taxon>
        <taxon>Pezizomycotina</taxon>
        <taxon>Lecanoromycetes</taxon>
        <taxon>OSLEUM clade</taxon>
        <taxon>Umbilicariomycetidae</taxon>
        <taxon>Umbilicariales</taxon>
        <taxon>Umbilicariaceae</taxon>
        <taxon>Lasallia</taxon>
    </lineage>
</organism>
<dbReference type="EMBL" id="FWEW01003599">
    <property type="protein sequence ID" value="SLM39912.1"/>
    <property type="molecule type" value="Genomic_DNA"/>
</dbReference>
<protein>
    <recommendedName>
        <fullName evidence="4">Retrotransposon gag domain-containing protein</fullName>
    </recommendedName>
</protein>
<keyword evidence="3" id="KW-1185">Reference proteome</keyword>
<evidence type="ECO:0000313" key="3">
    <source>
        <dbReference type="Proteomes" id="UP000192927"/>
    </source>
</evidence>